<feature type="transmembrane region" description="Helical" evidence="1">
    <location>
        <begin position="12"/>
        <end position="29"/>
    </location>
</feature>
<evidence type="ECO:0000313" key="3">
    <source>
        <dbReference type="Proteomes" id="UP000799429"/>
    </source>
</evidence>
<keyword evidence="1" id="KW-1133">Transmembrane helix</keyword>
<gene>
    <name evidence="2" type="ORF">M501DRAFT_1000864</name>
</gene>
<protein>
    <submittedName>
        <fullName evidence="2">Uncharacterized protein</fullName>
    </submittedName>
</protein>
<sequence>MYLFYQAINTAREFLMVISFTAPLVYYYTSNISARPRKNPSSKYAILSAYRTQGFTTEATKATETVYRLQTKTPRKNFIPAVNCSEQSKCTD</sequence>
<organism evidence="2 3">
    <name type="scientific">Patellaria atrata CBS 101060</name>
    <dbReference type="NCBI Taxonomy" id="1346257"/>
    <lineage>
        <taxon>Eukaryota</taxon>
        <taxon>Fungi</taxon>
        <taxon>Dikarya</taxon>
        <taxon>Ascomycota</taxon>
        <taxon>Pezizomycotina</taxon>
        <taxon>Dothideomycetes</taxon>
        <taxon>Dothideomycetes incertae sedis</taxon>
        <taxon>Patellariales</taxon>
        <taxon>Patellariaceae</taxon>
        <taxon>Patellaria</taxon>
    </lineage>
</organism>
<dbReference type="EMBL" id="MU006091">
    <property type="protein sequence ID" value="KAF2841599.1"/>
    <property type="molecule type" value="Genomic_DNA"/>
</dbReference>
<keyword evidence="1" id="KW-0812">Transmembrane</keyword>
<proteinExistence type="predicted"/>
<dbReference type="Proteomes" id="UP000799429">
    <property type="component" value="Unassembled WGS sequence"/>
</dbReference>
<comment type="caution">
    <text evidence="2">The sequence shown here is derived from an EMBL/GenBank/DDBJ whole genome shotgun (WGS) entry which is preliminary data.</text>
</comment>
<keyword evidence="1" id="KW-0472">Membrane</keyword>
<accession>A0A9P4SFT2</accession>
<evidence type="ECO:0000313" key="2">
    <source>
        <dbReference type="EMBL" id="KAF2841599.1"/>
    </source>
</evidence>
<dbReference type="AlphaFoldDB" id="A0A9P4SFT2"/>
<reference evidence="2" key="1">
    <citation type="journal article" date="2020" name="Stud. Mycol.">
        <title>101 Dothideomycetes genomes: a test case for predicting lifestyles and emergence of pathogens.</title>
        <authorList>
            <person name="Haridas S."/>
            <person name="Albert R."/>
            <person name="Binder M."/>
            <person name="Bloem J."/>
            <person name="Labutti K."/>
            <person name="Salamov A."/>
            <person name="Andreopoulos B."/>
            <person name="Baker S."/>
            <person name="Barry K."/>
            <person name="Bills G."/>
            <person name="Bluhm B."/>
            <person name="Cannon C."/>
            <person name="Castanera R."/>
            <person name="Culley D."/>
            <person name="Daum C."/>
            <person name="Ezra D."/>
            <person name="Gonzalez J."/>
            <person name="Henrissat B."/>
            <person name="Kuo A."/>
            <person name="Liang C."/>
            <person name="Lipzen A."/>
            <person name="Lutzoni F."/>
            <person name="Magnuson J."/>
            <person name="Mondo S."/>
            <person name="Nolan M."/>
            <person name="Ohm R."/>
            <person name="Pangilinan J."/>
            <person name="Park H.-J."/>
            <person name="Ramirez L."/>
            <person name="Alfaro M."/>
            <person name="Sun H."/>
            <person name="Tritt A."/>
            <person name="Yoshinaga Y."/>
            <person name="Zwiers L.-H."/>
            <person name="Turgeon B."/>
            <person name="Goodwin S."/>
            <person name="Spatafora J."/>
            <person name="Crous P."/>
            <person name="Grigoriev I."/>
        </authorList>
    </citation>
    <scope>NUCLEOTIDE SEQUENCE</scope>
    <source>
        <strain evidence="2">CBS 101060</strain>
    </source>
</reference>
<keyword evidence="3" id="KW-1185">Reference proteome</keyword>
<evidence type="ECO:0000256" key="1">
    <source>
        <dbReference type="SAM" id="Phobius"/>
    </source>
</evidence>
<name>A0A9P4SFT2_9PEZI</name>